<proteinExistence type="inferred from homology"/>
<evidence type="ECO:0000256" key="6">
    <source>
        <dbReference type="ARBA" id="ARBA00022729"/>
    </source>
</evidence>
<feature type="binding site" description="axial binding residue" evidence="9">
    <location>
        <position position="46"/>
    </location>
    <ligand>
        <name>heme</name>
        <dbReference type="ChEBI" id="CHEBI:30413"/>
    </ligand>
    <ligandPart>
        <name>Fe</name>
        <dbReference type="ChEBI" id="CHEBI:18248"/>
    </ligandPart>
</feature>
<gene>
    <name evidence="12" type="ORF">B0A54_00899</name>
</gene>
<keyword evidence="5" id="KW-0325">Glycoprotein</keyword>
<evidence type="ECO:0000256" key="7">
    <source>
        <dbReference type="ARBA" id="ARBA00023157"/>
    </source>
</evidence>
<feature type="chain" id="PRO_5020265604" description="CFEM domain-containing protein" evidence="10">
    <location>
        <begin position="17"/>
        <end position="151"/>
    </location>
</feature>
<dbReference type="OrthoDB" id="3926417at2759"/>
<comment type="subcellular location">
    <subcellularLocation>
        <location evidence="1">Membrane</location>
        <topology evidence="1">Lipid-anchor</topology>
        <topology evidence="1">GPI-anchor</topology>
    </subcellularLocation>
    <subcellularLocation>
        <location evidence="2">Secreted</location>
    </subcellularLocation>
</comment>
<evidence type="ECO:0000256" key="2">
    <source>
        <dbReference type="ARBA" id="ARBA00004613"/>
    </source>
</evidence>
<keyword evidence="8" id="KW-0449">Lipoprotein</keyword>
<dbReference type="AlphaFoldDB" id="A0A4U0VID4"/>
<evidence type="ECO:0000256" key="4">
    <source>
        <dbReference type="ARBA" id="ARBA00022525"/>
    </source>
</evidence>
<keyword evidence="5" id="KW-0472">Membrane</keyword>
<keyword evidence="4" id="KW-0964">Secreted</keyword>
<feature type="domain" description="CFEM" evidence="11">
    <location>
        <begin position="1"/>
        <end position="114"/>
    </location>
</feature>
<feature type="signal peptide" evidence="10">
    <location>
        <begin position="1"/>
        <end position="16"/>
    </location>
</feature>
<comment type="caution">
    <text evidence="12">The sequence shown here is derived from an EMBL/GenBank/DDBJ whole genome shotgun (WGS) entry which is preliminary data.</text>
</comment>
<evidence type="ECO:0000256" key="5">
    <source>
        <dbReference type="ARBA" id="ARBA00022622"/>
    </source>
</evidence>
<evidence type="ECO:0000256" key="8">
    <source>
        <dbReference type="ARBA" id="ARBA00023288"/>
    </source>
</evidence>
<keyword evidence="9" id="KW-0479">Metal-binding</keyword>
<dbReference type="GO" id="GO:0005576">
    <property type="term" value="C:extracellular region"/>
    <property type="evidence" value="ECO:0007669"/>
    <property type="project" value="UniProtKB-SubCell"/>
</dbReference>
<protein>
    <recommendedName>
        <fullName evidence="11">CFEM domain-containing protein</fullName>
    </recommendedName>
</protein>
<dbReference type="PROSITE" id="PS52012">
    <property type="entry name" value="CFEM"/>
    <property type="match status" value="1"/>
</dbReference>
<evidence type="ECO:0000256" key="10">
    <source>
        <dbReference type="SAM" id="SignalP"/>
    </source>
</evidence>
<sequence>MYISFLPLLLLSAALAQLGPQAAKIPPCVASCDPAAIASVNCTNADQYCHCVRQTGILSNITACADKTCSNPSADVYVFTTLFGQVCAKYNISVPVLGSNSSANGTNVTFPSPSPTALVVPYTGVANVGAESCAVVVLMLAVGLALALVQL</sequence>
<dbReference type="GO" id="GO:0046872">
    <property type="term" value="F:metal ion binding"/>
    <property type="evidence" value="ECO:0007669"/>
    <property type="project" value="UniProtKB-UniRule"/>
</dbReference>
<evidence type="ECO:0000259" key="11">
    <source>
        <dbReference type="PROSITE" id="PS52012"/>
    </source>
</evidence>
<evidence type="ECO:0000256" key="1">
    <source>
        <dbReference type="ARBA" id="ARBA00004589"/>
    </source>
</evidence>
<keyword evidence="7 9" id="KW-1015">Disulfide bond</keyword>
<evidence type="ECO:0000313" key="12">
    <source>
        <dbReference type="EMBL" id="TKA48763.1"/>
    </source>
</evidence>
<keyword evidence="9" id="KW-0349">Heme</keyword>
<comment type="caution">
    <text evidence="9">Lacks conserved residue(s) required for the propagation of feature annotation.</text>
</comment>
<dbReference type="Proteomes" id="UP000310066">
    <property type="component" value="Unassembled WGS sequence"/>
</dbReference>
<organism evidence="12 13">
    <name type="scientific">Friedmanniomyces endolithicus</name>
    <dbReference type="NCBI Taxonomy" id="329885"/>
    <lineage>
        <taxon>Eukaryota</taxon>
        <taxon>Fungi</taxon>
        <taxon>Dikarya</taxon>
        <taxon>Ascomycota</taxon>
        <taxon>Pezizomycotina</taxon>
        <taxon>Dothideomycetes</taxon>
        <taxon>Dothideomycetidae</taxon>
        <taxon>Mycosphaerellales</taxon>
        <taxon>Teratosphaeriaceae</taxon>
        <taxon>Friedmanniomyces</taxon>
    </lineage>
</organism>
<dbReference type="EMBL" id="NAJP01000003">
    <property type="protein sequence ID" value="TKA48763.1"/>
    <property type="molecule type" value="Genomic_DNA"/>
</dbReference>
<keyword evidence="6 10" id="KW-0732">Signal</keyword>
<accession>A0A4U0VID4</accession>
<dbReference type="Pfam" id="PF05730">
    <property type="entry name" value="CFEM"/>
    <property type="match status" value="1"/>
</dbReference>
<evidence type="ECO:0000256" key="9">
    <source>
        <dbReference type="PROSITE-ProRule" id="PRU01356"/>
    </source>
</evidence>
<keyword evidence="5" id="KW-0336">GPI-anchor</keyword>
<dbReference type="InterPro" id="IPR008427">
    <property type="entry name" value="Extracellular_membr_CFEM_dom"/>
</dbReference>
<evidence type="ECO:0000256" key="3">
    <source>
        <dbReference type="ARBA" id="ARBA00010031"/>
    </source>
</evidence>
<keyword evidence="9" id="KW-0408">Iron</keyword>
<reference evidence="12 13" key="1">
    <citation type="submission" date="2017-03" db="EMBL/GenBank/DDBJ databases">
        <title>Genomes of endolithic fungi from Antarctica.</title>
        <authorList>
            <person name="Coleine C."/>
            <person name="Masonjones S."/>
            <person name="Stajich J.E."/>
        </authorList>
    </citation>
    <scope>NUCLEOTIDE SEQUENCE [LARGE SCALE GENOMIC DNA]</scope>
    <source>
        <strain evidence="12 13">CCFEE 5311</strain>
    </source>
</reference>
<dbReference type="GO" id="GO:0098552">
    <property type="term" value="C:side of membrane"/>
    <property type="evidence" value="ECO:0007669"/>
    <property type="project" value="UniProtKB-KW"/>
</dbReference>
<feature type="disulfide bond" evidence="9">
    <location>
        <begin position="42"/>
        <end position="49"/>
    </location>
</feature>
<evidence type="ECO:0000313" key="13">
    <source>
        <dbReference type="Proteomes" id="UP000310066"/>
    </source>
</evidence>
<comment type="similarity">
    <text evidence="3">Belongs to the RBT5 family.</text>
</comment>
<name>A0A4U0VID4_9PEZI</name>